<evidence type="ECO:0000256" key="2">
    <source>
        <dbReference type="ARBA" id="ARBA00022679"/>
    </source>
</evidence>
<dbReference type="GO" id="GO:0004519">
    <property type="term" value="F:endonuclease activity"/>
    <property type="evidence" value="ECO:0007669"/>
    <property type="project" value="UniProtKB-KW"/>
</dbReference>
<dbReference type="GO" id="GO:0008233">
    <property type="term" value="F:peptidase activity"/>
    <property type="evidence" value="ECO:0007669"/>
    <property type="project" value="UniProtKB-KW"/>
</dbReference>
<dbReference type="SUPFAM" id="SSF56672">
    <property type="entry name" value="DNA/RNA polymerases"/>
    <property type="match status" value="1"/>
</dbReference>
<keyword evidence="1" id="KW-0645">Protease</keyword>
<proteinExistence type="predicted"/>
<evidence type="ECO:0000256" key="1">
    <source>
        <dbReference type="ARBA" id="ARBA00022670"/>
    </source>
</evidence>
<dbReference type="Gene3D" id="3.10.10.10">
    <property type="entry name" value="HIV Type 1 Reverse Transcriptase, subunit A, domain 1"/>
    <property type="match status" value="1"/>
</dbReference>
<dbReference type="Proteomes" id="UP000663866">
    <property type="component" value="Unassembled WGS sequence"/>
</dbReference>
<keyword evidence="7" id="KW-0695">RNA-directed DNA polymerase</keyword>
<dbReference type="PROSITE" id="PS50878">
    <property type="entry name" value="RT_POL"/>
    <property type="match status" value="1"/>
</dbReference>
<keyword evidence="6" id="KW-0378">Hydrolase</keyword>
<dbReference type="InterPro" id="IPR000477">
    <property type="entry name" value="RT_dom"/>
</dbReference>
<accession>A0A821B843</accession>
<dbReference type="InterPro" id="IPR053134">
    <property type="entry name" value="RNA-dir_DNA_polymerase"/>
</dbReference>
<keyword evidence="3" id="KW-0548">Nucleotidyltransferase</keyword>
<protein>
    <recommendedName>
        <fullName evidence="8">Reverse transcriptase domain-containing protein</fullName>
    </recommendedName>
</protein>
<gene>
    <name evidence="9" type="ORF">OVN521_LOCUS44722</name>
</gene>
<feature type="non-terminal residue" evidence="9">
    <location>
        <position position="1"/>
    </location>
</feature>
<evidence type="ECO:0000256" key="3">
    <source>
        <dbReference type="ARBA" id="ARBA00022695"/>
    </source>
</evidence>
<dbReference type="GO" id="GO:0006508">
    <property type="term" value="P:proteolysis"/>
    <property type="evidence" value="ECO:0007669"/>
    <property type="project" value="UniProtKB-KW"/>
</dbReference>
<dbReference type="InterPro" id="IPR043502">
    <property type="entry name" value="DNA/RNA_pol_sf"/>
</dbReference>
<dbReference type="Gene3D" id="3.30.70.270">
    <property type="match status" value="1"/>
</dbReference>
<evidence type="ECO:0000259" key="8">
    <source>
        <dbReference type="PROSITE" id="PS50878"/>
    </source>
</evidence>
<dbReference type="FunFam" id="3.10.10.10:FF:000007">
    <property type="entry name" value="Retrovirus-related Pol polyprotein from transposon 17.6-like Protein"/>
    <property type="match status" value="1"/>
</dbReference>
<keyword evidence="2" id="KW-0808">Transferase</keyword>
<keyword evidence="10" id="KW-1185">Reference proteome</keyword>
<evidence type="ECO:0000313" key="10">
    <source>
        <dbReference type="Proteomes" id="UP000663866"/>
    </source>
</evidence>
<feature type="domain" description="Reverse transcriptase" evidence="8">
    <location>
        <begin position="20"/>
        <end position="126"/>
    </location>
</feature>
<dbReference type="InterPro" id="IPR043128">
    <property type="entry name" value="Rev_trsase/Diguanyl_cyclase"/>
</dbReference>
<dbReference type="PANTHER" id="PTHR24559:SF444">
    <property type="entry name" value="REVERSE TRANSCRIPTASE DOMAIN-CONTAINING PROTEIN"/>
    <property type="match status" value="1"/>
</dbReference>
<feature type="non-terminal residue" evidence="9">
    <location>
        <position position="126"/>
    </location>
</feature>
<sequence length="126" mass="14700">PYPQTIEKQNATFDILQQMLKNQQIRPSFSQYSAPILLIKKRDGSYRFIVDYRKLNNITVQDNYPLPNLEQAIQMVGGRRYYSKLDLKSGYFQIPIKEDDKHKTAFITTHGLFEFNVLAQGLKNSP</sequence>
<evidence type="ECO:0000256" key="4">
    <source>
        <dbReference type="ARBA" id="ARBA00022722"/>
    </source>
</evidence>
<dbReference type="CDD" id="cd01647">
    <property type="entry name" value="RT_LTR"/>
    <property type="match status" value="1"/>
</dbReference>
<evidence type="ECO:0000256" key="6">
    <source>
        <dbReference type="ARBA" id="ARBA00022801"/>
    </source>
</evidence>
<evidence type="ECO:0000313" key="9">
    <source>
        <dbReference type="EMBL" id="CAF4589064.1"/>
    </source>
</evidence>
<organism evidence="9 10">
    <name type="scientific">Rotaria magnacalcarata</name>
    <dbReference type="NCBI Taxonomy" id="392030"/>
    <lineage>
        <taxon>Eukaryota</taxon>
        <taxon>Metazoa</taxon>
        <taxon>Spiralia</taxon>
        <taxon>Gnathifera</taxon>
        <taxon>Rotifera</taxon>
        <taxon>Eurotatoria</taxon>
        <taxon>Bdelloidea</taxon>
        <taxon>Philodinida</taxon>
        <taxon>Philodinidae</taxon>
        <taxon>Rotaria</taxon>
    </lineage>
</organism>
<comment type="caution">
    <text evidence="9">The sequence shown here is derived from an EMBL/GenBank/DDBJ whole genome shotgun (WGS) entry which is preliminary data.</text>
</comment>
<dbReference type="Pfam" id="PF00078">
    <property type="entry name" value="RVT_1"/>
    <property type="match status" value="1"/>
</dbReference>
<evidence type="ECO:0000256" key="5">
    <source>
        <dbReference type="ARBA" id="ARBA00022759"/>
    </source>
</evidence>
<dbReference type="AlphaFoldDB" id="A0A821B843"/>
<keyword evidence="4" id="KW-0540">Nuclease</keyword>
<name>A0A821B843_9BILA</name>
<dbReference type="GO" id="GO:0003964">
    <property type="term" value="F:RNA-directed DNA polymerase activity"/>
    <property type="evidence" value="ECO:0007669"/>
    <property type="project" value="UniProtKB-KW"/>
</dbReference>
<dbReference type="EMBL" id="CAJOBG010069734">
    <property type="protein sequence ID" value="CAF4589064.1"/>
    <property type="molecule type" value="Genomic_DNA"/>
</dbReference>
<reference evidence="9" key="1">
    <citation type="submission" date="2021-02" db="EMBL/GenBank/DDBJ databases">
        <authorList>
            <person name="Nowell W R."/>
        </authorList>
    </citation>
    <scope>NUCLEOTIDE SEQUENCE</scope>
</reference>
<evidence type="ECO:0000256" key="7">
    <source>
        <dbReference type="ARBA" id="ARBA00022918"/>
    </source>
</evidence>
<dbReference type="PANTHER" id="PTHR24559">
    <property type="entry name" value="TRANSPOSON TY3-I GAG-POL POLYPROTEIN"/>
    <property type="match status" value="1"/>
</dbReference>
<keyword evidence="5" id="KW-0255">Endonuclease</keyword>